<dbReference type="AlphaFoldDB" id="A0A0L0NM54"/>
<proteinExistence type="predicted"/>
<evidence type="ECO:0000313" key="1">
    <source>
        <dbReference type="EMBL" id="KND95108.1"/>
    </source>
</evidence>
<sequence>MRPSPCLTVDGAACNERDLARGNRRLGCMSFLYLQALRAEGRSPYGVLVMHALVGAWFDHHQEAPFTDCGGSGRQGTPALAACSGAVASLSSLPLLPPPKVLVLSCSAPSSHHLTARHGLSVVHLSLSLLILHTSRAACSLLVFHLDRPFATSLFQFTENRPSGTRKTTTTDTVVDTSPETARVLSPRRTRRLPSTNFAQFPCSRLAWLTRVIFNLRQSSPSGFQEIDRRLSSIPSSALLGVGRNNTRNVEAARPQRTLSGPHSVSRHPLQAHPISSFGPKPLRSQATVSAAAVTAIHFD</sequence>
<protein>
    <submittedName>
        <fullName evidence="1">Uncharacterized protein</fullName>
    </submittedName>
</protein>
<dbReference type="EMBL" id="LFRF01000001">
    <property type="protein sequence ID" value="KND95108.1"/>
    <property type="molecule type" value="Genomic_DNA"/>
</dbReference>
<evidence type="ECO:0000313" key="2">
    <source>
        <dbReference type="Proteomes" id="UP000036947"/>
    </source>
</evidence>
<comment type="caution">
    <text evidence="1">The sequence shown here is derived from an EMBL/GenBank/DDBJ whole genome shotgun (WGS) entry which is preliminary data.</text>
</comment>
<keyword evidence="2" id="KW-1185">Reference proteome</keyword>
<name>A0A0L0NM54_TOLOC</name>
<organism evidence="1 2">
    <name type="scientific">Tolypocladium ophioglossoides (strain CBS 100239)</name>
    <name type="common">Snaketongue truffleclub</name>
    <name type="synonym">Elaphocordyceps ophioglossoides</name>
    <dbReference type="NCBI Taxonomy" id="1163406"/>
    <lineage>
        <taxon>Eukaryota</taxon>
        <taxon>Fungi</taxon>
        <taxon>Dikarya</taxon>
        <taxon>Ascomycota</taxon>
        <taxon>Pezizomycotina</taxon>
        <taxon>Sordariomycetes</taxon>
        <taxon>Hypocreomycetidae</taxon>
        <taxon>Hypocreales</taxon>
        <taxon>Ophiocordycipitaceae</taxon>
        <taxon>Tolypocladium</taxon>
    </lineage>
</organism>
<gene>
    <name evidence="1" type="ORF">TOPH_00103</name>
</gene>
<dbReference type="Proteomes" id="UP000036947">
    <property type="component" value="Unassembled WGS sequence"/>
</dbReference>
<reference evidence="1 2" key="1">
    <citation type="journal article" date="2015" name="BMC Genomics">
        <title>The genome of the truffle-parasite Tolypocladium ophioglossoides and the evolution of antifungal peptaibiotics.</title>
        <authorList>
            <person name="Quandt C.A."/>
            <person name="Bushley K.E."/>
            <person name="Spatafora J.W."/>
        </authorList>
    </citation>
    <scope>NUCLEOTIDE SEQUENCE [LARGE SCALE GENOMIC DNA]</scope>
    <source>
        <strain evidence="1 2">CBS 100239</strain>
    </source>
</reference>
<accession>A0A0L0NM54</accession>